<dbReference type="NCBIfam" id="TIGR01640">
    <property type="entry name" value="F_box_assoc_1"/>
    <property type="match status" value="1"/>
</dbReference>
<sequence length="391" mass="44936">MSDYFPNEILVEILHRQTLKSLVKCTTVCKSWNSLVTNPTFIFSHLNRTLNCNDNNANHLLLLRLCCKRVKDNLDRYIELYSLRLDNEGLDLVSLLGFPLQKEICNLYSRVVGTCNGLVCLADDTQRYNLNFIVWNPSVRKYVKLPRPHMSYSTHGGYDDCIGFGFDSRTNDFKVVRVVNLLDQRVYGVGPPEVEVYSLARGSWEFITATAPLCSIFPRAAQVFINGSTHWRVIRQGTDDNWDNFILSFNVADDVFQEISLPECLAGINHWFFDDRNNVSVLTNGELLGVVYRNFLDSSFDVWMMKEYGVVESWTKVFAYIPLAYNPESPTVLAFRENLEVLVQVYGELRSIDARTGLFKDLRIGEDGDSFMGYYVERLFLLNKVKGVMSY</sequence>
<dbReference type="Proteomes" id="UP001163823">
    <property type="component" value="Chromosome 4"/>
</dbReference>
<evidence type="ECO:0000313" key="2">
    <source>
        <dbReference type="EMBL" id="KAJ7971213.1"/>
    </source>
</evidence>
<evidence type="ECO:0000259" key="1">
    <source>
        <dbReference type="PROSITE" id="PS50181"/>
    </source>
</evidence>
<dbReference type="InterPro" id="IPR001810">
    <property type="entry name" value="F-box_dom"/>
</dbReference>
<dbReference type="InterPro" id="IPR017451">
    <property type="entry name" value="F-box-assoc_interact_dom"/>
</dbReference>
<dbReference type="AlphaFoldDB" id="A0AAD7VCT8"/>
<protein>
    <submittedName>
        <fullName evidence="2">F-box protein</fullName>
    </submittedName>
</protein>
<dbReference type="PROSITE" id="PS50181">
    <property type="entry name" value="FBOX"/>
    <property type="match status" value="1"/>
</dbReference>
<dbReference type="EMBL" id="JARAOO010000004">
    <property type="protein sequence ID" value="KAJ7971213.1"/>
    <property type="molecule type" value="Genomic_DNA"/>
</dbReference>
<accession>A0AAD7VCT8</accession>
<dbReference type="InterPro" id="IPR050796">
    <property type="entry name" value="SCF_F-box_component"/>
</dbReference>
<gene>
    <name evidence="2" type="ORF">O6P43_009278</name>
</gene>
<feature type="domain" description="F-box" evidence="1">
    <location>
        <begin position="1"/>
        <end position="46"/>
    </location>
</feature>
<comment type="caution">
    <text evidence="2">The sequence shown here is derived from an EMBL/GenBank/DDBJ whole genome shotgun (WGS) entry which is preliminary data.</text>
</comment>
<name>A0AAD7VCT8_QUISA</name>
<dbReference type="PANTHER" id="PTHR31672">
    <property type="entry name" value="BNACNNG10540D PROTEIN"/>
    <property type="match status" value="1"/>
</dbReference>
<dbReference type="Pfam" id="PF07734">
    <property type="entry name" value="FBA_1"/>
    <property type="match status" value="1"/>
</dbReference>
<dbReference type="PANTHER" id="PTHR31672:SF13">
    <property type="entry name" value="F-BOX PROTEIN CPR30-LIKE"/>
    <property type="match status" value="1"/>
</dbReference>
<dbReference type="InterPro" id="IPR006527">
    <property type="entry name" value="F-box-assoc_dom_typ1"/>
</dbReference>
<dbReference type="KEGG" id="qsa:O6P43_009278"/>
<dbReference type="SUPFAM" id="SSF81383">
    <property type="entry name" value="F-box domain"/>
    <property type="match status" value="1"/>
</dbReference>
<evidence type="ECO:0000313" key="3">
    <source>
        <dbReference type="Proteomes" id="UP001163823"/>
    </source>
</evidence>
<proteinExistence type="predicted"/>
<keyword evidence="3" id="KW-1185">Reference proteome</keyword>
<dbReference type="InterPro" id="IPR036047">
    <property type="entry name" value="F-box-like_dom_sf"/>
</dbReference>
<organism evidence="2 3">
    <name type="scientific">Quillaja saponaria</name>
    <name type="common">Soap bark tree</name>
    <dbReference type="NCBI Taxonomy" id="32244"/>
    <lineage>
        <taxon>Eukaryota</taxon>
        <taxon>Viridiplantae</taxon>
        <taxon>Streptophyta</taxon>
        <taxon>Embryophyta</taxon>
        <taxon>Tracheophyta</taxon>
        <taxon>Spermatophyta</taxon>
        <taxon>Magnoliopsida</taxon>
        <taxon>eudicotyledons</taxon>
        <taxon>Gunneridae</taxon>
        <taxon>Pentapetalae</taxon>
        <taxon>rosids</taxon>
        <taxon>fabids</taxon>
        <taxon>Fabales</taxon>
        <taxon>Quillajaceae</taxon>
        <taxon>Quillaja</taxon>
    </lineage>
</organism>
<reference evidence="2" key="1">
    <citation type="journal article" date="2023" name="Science">
        <title>Elucidation of the pathway for biosynthesis of saponin adjuvants from the soapbark tree.</title>
        <authorList>
            <person name="Reed J."/>
            <person name="Orme A."/>
            <person name="El-Demerdash A."/>
            <person name="Owen C."/>
            <person name="Martin L.B.B."/>
            <person name="Misra R.C."/>
            <person name="Kikuchi S."/>
            <person name="Rejzek M."/>
            <person name="Martin A.C."/>
            <person name="Harkess A."/>
            <person name="Leebens-Mack J."/>
            <person name="Louveau T."/>
            <person name="Stephenson M.J."/>
            <person name="Osbourn A."/>
        </authorList>
    </citation>
    <scope>NUCLEOTIDE SEQUENCE</scope>
    <source>
        <strain evidence="2">S10</strain>
    </source>
</reference>
<dbReference type="Gene3D" id="1.20.1280.50">
    <property type="match status" value="1"/>
</dbReference>
<dbReference type="SMART" id="SM00256">
    <property type="entry name" value="FBOX"/>
    <property type="match status" value="1"/>
</dbReference>
<dbReference type="Pfam" id="PF12937">
    <property type="entry name" value="F-box-like"/>
    <property type="match status" value="1"/>
</dbReference>